<protein>
    <submittedName>
        <fullName evidence="1">Uncharacterized protein</fullName>
    </submittedName>
</protein>
<organism evidence="1 2">
    <name type="scientific">Agrocybe chaxingu</name>
    <dbReference type="NCBI Taxonomy" id="84603"/>
    <lineage>
        <taxon>Eukaryota</taxon>
        <taxon>Fungi</taxon>
        <taxon>Dikarya</taxon>
        <taxon>Basidiomycota</taxon>
        <taxon>Agaricomycotina</taxon>
        <taxon>Agaricomycetes</taxon>
        <taxon>Agaricomycetidae</taxon>
        <taxon>Agaricales</taxon>
        <taxon>Agaricineae</taxon>
        <taxon>Strophariaceae</taxon>
        <taxon>Agrocybe</taxon>
    </lineage>
</organism>
<sequence>MAESFDPFQDELQFPLGTNFETLLLSLQDHVVHHLFSFFTVDTVLILSKVSHVVQEVCRSYTCEAWNIYGLSHEWFPDPIGFQAAMHVSNAVISGSLALQYFNRERYPGCDMDVYLRVAGADLLGRWFKGQGYRKSLDSESYYICNSTTPAIRLIESSSVENMCRLRNGILEVRNYIKFLVRTDHTVRKMQVQMIIVDIEPIHHILFEYHSTALMNFITSREAVCLFPRSTLVDRISYIAHSEGNSLLAPKGWVKKYSARGYQVVGRRQHGHVPEPVYGKRFVTDELCWTVHFNLNVVKGRGIYRKLDLTVPFEVLHPDSGTVSGSAFLRVAEPLVWQ</sequence>
<reference evidence="1" key="1">
    <citation type="submission" date="2022-07" db="EMBL/GenBank/DDBJ databases">
        <title>Genome Sequence of Agrocybe chaxingu.</title>
        <authorList>
            <person name="Buettner E."/>
        </authorList>
    </citation>
    <scope>NUCLEOTIDE SEQUENCE</scope>
    <source>
        <strain evidence="1">MP-N11</strain>
    </source>
</reference>
<evidence type="ECO:0000313" key="2">
    <source>
        <dbReference type="Proteomes" id="UP001148786"/>
    </source>
</evidence>
<dbReference type="OrthoDB" id="3041043at2759"/>
<gene>
    <name evidence="1" type="ORF">NLJ89_g10719</name>
</gene>
<dbReference type="AlphaFoldDB" id="A0A9W8MSC3"/>
<proteinExistence type="predicted"/>
<evidence type="ECO:0000313" key="1">
    <source>
        <dbReference type="EMBL" id="KAJ3494879.1"/>
    </source>
</evidence>
<dbReference type="EMBL" id="JANKHO010002083">
    <property type="protein sequence ID" value="KAJ3494879.1"/>
    <property type="molecule type" value="Genomic_DNA"/>
</dbReference>
<accession>A0A9W8MSC3</accession>
<name>A0A9W8MSC3_9AGAR</name>
<keyword evidence="2" id="KW-1185">Reference proteome</keyword>
<dbReference type="Proteomes" id="UP001148786">
    <property type="component" value="Unassembled WGS sequence"/>
</dbReference>
<comment type="caution">
    <text evidence="1">The sequence shown here is derived from an EMBL/GenBank/DDBJ whole genome shotgun (WGS) entry which is preliminary data.</text>
</comment>